<dbReference type="EMBL" id="JRYR02000001">
    <property type="protein sequence ID" value="OHX66767.1"/>
    <property type="molecule type" value="Genomic_DNA"/>
</dbReference>
<reference evidence="4 5" key="1">
    <citation type="journal article" date="2012" name="Int. J. Syst. Evol. Microbiol.">
        <title>Flammeovirga pacifica sp. nov., isolated from deep-sea sediment.</title>
        <authorList>
            <person name="Xu H."/>
            <person name="Fu Y."/>
            <person name="Yang N."/>
            <person name="Ding Z."/>
            <person name="Lai Q."/>
            <person name="Zeng R."/>
        </authorList>
    </citation>
    <scope>NUCLEOTIDE SEQUENCE [LARGE SCALE GENOMIC DNA]</scope>
    <source>
        <strain evidence="5">DSM 24597 / LMG 26175 / WPAGA1</strain>
    </source>
</reference>
<evidence type="ECO:0000256" key="2">
    <source>
        <dbReference type="SAM" id="Phobius"/>
    </source>
</evidence>
<feature type="domain" description="DUF6377" evidence="3">
    <location>
        <begin position="252"/>
        <end position="506"/>
    </location>
</feature>
<keyword evidence="2" id="KW-0472">Membrane</keyword>
<keyword evidence="5" id="KW-1185">Reference proteome</keyword>
<comment type="caution">
    <text evidence="4">The sequence shown here is derived from an EMBL/GenBank/DDBJ whole genome shotgun (WGS) entry which is preliminary data.</text>
</comment>
<sequence>MKNFFVLISLLSIHFVSANNDKELSELDMLLNDRELFTQKRVEDIAYLKQRYQIEKSKLIKYEMSLLITQEYIPYNSDSALIYAQKTLNLAKEVQAEDRIIQSQLLLAQTYALVGLYHESIQLLSIYSDENTLGNYQELYHSISAGLYNSLTLLNLESEFSKKYQEEWNYHEKKIVEVTPKNTLAHRLAKSELLKTQGKLKEAIAILQGILNQVDKSNRIYAPASFMIAGAYGQLGNNDNKIKYLILSASSDIQCGVKEHASLRELAMELYKKGEIKRAYRYIKIALDDALSSNTQLRRYEVLEILPLIDSTYQESREKTNRIMLWFIVVSVAMVITMMSLLFFIQKQKRKLVESNEEVNEKNYLLSELNEELQTSKEQVEAINSQLRSFNERQEESITKYLKLSSNYIGKMDDYRKSLLRKANKSPKDEILKLLKAKDIVDQELKEFYKDFDKSFLKLYPNFVADYNFLMNEDAQIKLKKSELLNTELRVFALLRLGIEESSQIAEFLRYSITTIYNYRTKARNHAKVGREGFEKELMKIGTQ</sequence>
<dbReference type="RefSeq" id="WP_044222739.1">
    <property type="nucleotide sequence ID" value="NZ_JRYR02000001.1"/>
</dbReference>
<dbReference type="Proteomes" id="UP000179797">
    <property type="component" value="Unassembled WGS sequence"/>
</dbReference>
<evidence type="ECO:0000313" key="4">
    <source>
        <dbReference type="EMBL" id="OHX66767.1"/>
    </source>
</evidence>
<gene>
    <name evidence="4" type="ORF">NH26_10570</name>
</gene>
<dbReference type="Pfam" id="PF19904">
    <property type="entry name" value="DUF6377"/>
    <property type="match status" value="1"/>
</dbReference>
<dbReference type="InterPro" id="IPR045957">
    <property type="entry name" value="DUF6377"/>
</dbReference>
<proteinExistence type="predicted"/>
<feature type="transmembrane region" description="Helical" evidence="2">
    <location>
        <begin position="323"/>
        <end position="345"/>
    </location>
</feature>
<keyword evidence="1" id="KW-0175">Coiled coil</keyword>
<dbReference type="OrthoDB" id="1044679at2"/>
<accession>A0A1S1Z0J8</accession>
<name>A0A1S1Z0J8_FLAPC</name>
<evidence type="ECO:0000313" key="5">
    <source>
        <dbReference type="Proteomes" id="UP000179797"/>
    </source>
</evidence>
<keyword evidence="2" id="KW-0812">Transmembrane</keyword>
<dbReference type="STRING" id="915059.NH26_10570"/>
<evidence type="ECO:0000259" key="3">
    <source>
        <dbReference type="Pfam" id="PF19904"/>
    </source>
</evidence>
<feature type="coiled-coil region" evidence="1">
    <location>
        <begin position="352"/>
        <end position="393"/>
    </location>
</feature>
<keyword evidence="2" id="KW-1133">Transmembrane helix</keyword>
<evidence type="ECO:0000256" key="1">
    <source>
        <dbReference type="SAM" id="Coils"/>
    </source>
</evidence>
<protein>
    <recommendedName>
        <fullName evidence="3">DUF6377 domain-containing protein</fullName>
    </recommendedName>
</protein>
<dbReference type="AlphaFoldDB" id="A0A1S1Z0J8"/>
<organism evidence="4 5">
    <name type="scientific">Flammeovirga pacifica</name>
    <dbReference type="NCBI Taxonomy" id="915059"/>
    <lineage>
        <taxon>Bacteria</taxon>
        <taxon>Pseudomonadati</taxon>
        <taxon>Bacteroidota</taxon>
        <taxon>Cytophagia</taxon>
        <taxon>Cytophagales</taxon>
        <taxon>Flammeovirgaceae</taxon>
        <taxon>Flammeovirga</taxon>
    </lineage>
</organism>